<sequence length="793" mass="89937">MFNDTKNLARVFATFCYPHFEAKAVFATKSRLTLIRDCPGNVFCRPFSFSYSQIPTPHQSLVEVQRHRPQAFEFRNIKLAHSRVLTRSLTKRTNWGSKKRQRNPKLYNWMSDNFQVMATEEQQKILDPLRLAVKEQGELVSKLKADNADAVTIKAAVTDLKARIKALELKELEFEPKEEKFDRLKMEDLLKQKFFYDIAFSIYGGIAGQYDFGPMGCALKTNIINEWRKFFVLEENMLEVDTSCLTPEPVLVASGHVEKFADYMVKDLKNGECFRVDHLLESLLEKFIAGTKNQAEIAEAQQFINQLDNMTKDDFQQVITKYNFKSPLTGNDLSEPIEFNLMFSTSIGPAGTVKGFLRPETAQGIFVNFKRLLEFNGGKLPFAGAQIGKAFRNEISPRSGLIRVREFEMAEIEHFVDPNDKSHPKFASLADTELPLLSACDQMAGKPLVKLSVGKAVQQGLIANETLGYFMTRTYLFFQHIGIDMSKVRFRQHMSNEMAHYACDCWDAECKTSYGWIECVGHADRSAYDLTKHTESTNVKLVAEKKLAEPKTLQVVECLPNKAKVGKVFKQDAKAITTHLSQLSNSQALELNEKLQANSSVSLNINGKELELTSDMVTVKQYEKTVHVEEYIPSVIEPSFGIGRVMYSLFEHSFNERDGDEQRTYLSLPASVAPYKCSVLPLSNNPEFAPFTKQIADGLRRLNVSHKVDESSGSIGRRYARTDQIAIPFAITIDFDTLAQPHTVTLRERDSLSQVRAPVDQIPNIVESLANGSLLWSEVMERYPKFEQQQAAK</sequence>
<keyword evidence="12" id="KW-0648">Protein biosynthesis</keyword>
<organism evidence="20 21">
    <name type="scientific">Bugula neritina</name>
    <name type="common">Brown bryozoan</name>
    <name type="synonym">Sertularia neritina</name>
    <dbReference type="NCBI Taxonomy" id="10212"/>
    <lineage>
        <taxon>Eukaryota</taxon>
        <taxon>Metazoa</taxon>
        <taxon>Spiralia</taxon>
        <taxon>Lophotrochozoa</taxon>
        <taxon>Bryozoa</taxon>
        <taxon>Gymnolaemata</taxon>
        <taxon>Cheilostomatida</taxon>
        <taxon>Flustrina</taxon>
        <taxon>Buguloidea</taxon>
        <taxon>Bugulidae</taxon>
        <taxon>Bugula</taxon>
    </lineage>
</organism>
<dbReference type="NCBIfam" id="NF003211">
    <property type="entry name" value="PRK04173.1"/>
    <property type="match status" value="1"/>
</dbReference>
<comment type="caution">
    <text evidence="20">The sequence shown here is derived from an EMBL/GenBank/DDBJ whole genome shotgun (WGS) entry which is preliminary data.</text>
</comment>
<dbReference type="EMBL" id="VXIV02003281">
    <property type="protein sequence ID" value="KAF6018717.1"/>
    <property type="molecule type" value="Genomic_DNA"/>
</dbReference>
<evidence type="ECO:0000256" key="12">
    <source>
        <dbReference type="ARBA" id="ARBA00022917"/>
    </source>
</evidence>
<evidence type="ECO:0000256" key="15">
    <source>
        <dbReference type="ARBA" id="ARBA00030057"/>
    </source>
</evidence>
<dbReference type="InterPro" id="IPR033731">
    <property type="entry name" value="GlyRS-like_core"/>
</dbReference>
<comment type="subunit">
    <text evidence="4">Homodimer.</text>
</comment>
<dbReference type="FunFam" id="3.30.930.10:FF:000010">
    <property type="entry name" value="Glycyl-tRNA synthetase 1"/>
    <property type="match status" value="1"/>
</dbReference>
<dbReference type="Gene3D" id="3.30.930.10">
    <property type="entry name" value="Bira Bifunctional Protein, Domain 2"/>
    <property type="match status" value="1"/>
</dbReference>
<protein>
    <recommendedName>
        <fullName evidence="6">Glycine--tRNA ligase</fullName>
        <ecNumber evidence="5">6.1.1.14</ecNumber>
    </recommendedName>
    <alternativeName>
        <fullName evidence="15">Diadenosine tetraphosphate synthetase</fullName>
    </alternativeName>
</protein>
<dbReference type="InterPro" id="IPR004154">
    <property type="entry name" value="Anticodon-bd"/>
</dbReference>
<dbReference type="InterPro" id="IPR036621">
    <property type="entry name" value="Anticodon-bd_dom_sf"/>
</dbReference>
<evidence type="ECO:0000256" key="1">
    <source>
        <dbReference type="ARBA" id="ARBA00004489"/>
    </source>
</evidence>
<keyword evidence="11" id="KW-0067">ATP-binding</keyword>
<comment type="similarity">
    <text evidence="3">Belongs to the class-II aminoacyl-tRNA synthetase family.</text>
</comment>
<evidence type="ECO:0000256" key="10">
    <source>
        <dbReference type="ARBA" id="ARBA00022741"/>
    </source>
</evidence>
<dbReference type="Pfam" id="PF00587">
    <property type="entry name" value="tRNA-synt_2b"/>
    <property type="match status" value="1"/>
</dbReference>
<evidence type="ECO:0000256" key="11">
    <source>
        <dbReference type="ARBA" id="ARBA00022840"/>
    </source>
</evidence>
<dbReference type="InterPro" id="IPR006195">
    <property type="entry name" value="aa-tRNA-synth_II"/>
</dbReference>
<dbReference type="InterPro" id="IPR002314">
    <property type="entry name" value="aa-tRNA-synt_IIb"/>
</dbReference>
<dbReference type="PROSITE" id="PS50862">
    <property type="entry name" value="AA_TRNA_LIGASE_II"/>
    <property type="match status" value="1"/>
</dbReference>
<dbReference type="SUPFAM" id="SSF52954">
    <property type="entry name" value="Class II aaRS ABD-related"/>
    <property type="match status" value="1"/>
</dbReference>
<dbReference type="CDD" id="cd00774">
    <property type="entry name" value="GlyRS-like_core"/>
    <property type="match status" value="1"/>
</dbReference>
<feature type="domain" description="Aminoacyl-transfer RNA synthetases class-II family profile" evidence="18">
    <location>
        <begin position="342"/>
        <end position="669"/>
    </location>
</feature>
<evidence type="ECO:0000313" key="21">
    <source>
        <dbReference type="Proteomes" id="UP000593567"/>
    </source>
</evidence>
<comment type="catalytic activity">
    <reaction evidence="16">
        <text>2 ATP + H(+) = P(1),P(4)-bis(5'-adenosyl) tetraphosphate + diphosphate</text>
        <dbReference type="Rhea" id="RHEA:34935"/>
        <dbReference type="ChEBI" id="CHEBI:15378"/>
        <dbReference type="ChEBI" id="CHEBI:30616"/>
        <dbReference type="ChEBI" id="CHEBI:33019"/>
        <dbReference type="ChEBI" id="CHEBI:58141"/>
    </reaction>
    <physiologicalReaction direction="left-to-right" evidence="16">
        <dbReference type="Rhea" id="RHEA:34936"/>
    </physiologicalReaction>
</comment>
<evidence type="ECO:0000256" key="4">
    <source>
        <dbReference type="ARBA" id="ARBA00011738"/>
    </source>
</evidence>
<dbReference type="PANTHER" id="PTHR10745">
    <property type="entry name" value="GLYCYL-TRNA SYNTHETASE/DNA POLYMERASE SUBUNIT GAMMA-2"/>
    <property type="match status" value="1"/>
</dbReference>
<comment type="subcellular location">
    <subcellularLocation>
        <location evidence="1">Cell projection</location>
        <location evidence="1">Axon</location>
    </subcellularLocation>
    <subcellularLocation>
        <location evidence="2">Cytoplasm</location>
    </subcellularLocation>
</comment>
<evidence type="ECO:0000256" key="9">
    <source>
        <dbReference type="ARBA" id="ARBA00022679"/>
    </source>
</evidence>
<proteinExistence type="inferred from homology"/>
<evidence type="ECO:0000256" key="7">
    <source>
        <dbReference type="ARBA" id="ARBA00022490"/>
    </source>
</evidence>
<evidence type="ECO:0000256" key="2">
    <source>
        <dbReference type="ARBA" id="ARBA00004496"/>
    </source>
</evidence>
<keyword evidence="21" id="KW-1185">Reference proteome</keyword>
<dbReference type="SUPFAM" id="SSF55681">
    <property type="entry name" value="Class II aaRS and biotin synthetases"/>
    <property type="match status" value="1"/>
</dbReference>
<dbReference type="PANTHER" id="PTHR10745:SF0">
    <property type="entry name" value="GLYCINE--TRNA LIGASE"/>
    <property type="match status" value="1"/>
</dbReference>
<dbReference type="GO" id="GO:0005524">
    <property type="term" value="F:ATP binding"/>
    <property type="evidence" value="ECO:0007669"/>
    <property type="project" value="UniProtKB-KW"/>
</dbReference>
<keyword evidence="8" id="KW-0436">Ligase</keyword>
<comment type="catalytic activity">
    <reaction evidence="17">
        <text>tRNA(Gly) + glycine + ATP = glycyl-tRNA(Gly) + AMP + diphosphate</text>
        <dbReference type="Rhea" id="RHEA:16013"/>
        <dbReference type="Rhea" id="RHEA-COMP:9664"/>
        <dbReference type="Rhea" id="RHEA-COMP:9683"/>
        <dbReference type="ChEBI" id="CHEBI:30616"/>
        <dbReference type="ChEBI" id="CHEBI:33019"/>
        <dbReference type="ChEBI" id="CHEBI:57305"/>
        <dbReference type="ChEBI" id="CHEBI:78442"/>
        <dbReference type="ChEBI" id="CHEBI:78522"/>
        <dbReference type="ChEBI" id="CHEBI:456215"/>
        <dbReference type="EC" id="6.1.1.14"/>
    </reaction>
    <physiologicalReaction direction="left-to-right" evidence="17">
        <dbReference type="Rhea" id="RHEA:16014"/>
    </physiologicalReaction>
</comment>
<evidence type="ECO:0000256" key="16">
    <source>
        <dbReference type="ARBA" id="ARBA00048436"/>
    </source>
</evidence>
<keyword evidence="10" id="KW-0547">Nucleotide-binding</keyword>
<evidence type="ECO:0000256" key="13">
    <source>
        <dbReference type="ARBA" id="ARBA00023146"/>
    </source>
</evidence>
<keyword evidence="7" id="KW-0963">Cytoplasm</keyword>
<accession>A0A7J7IYT1</accession>
<keyword evidence="14" id="KW-0966">Cell projection</keyword>
<dbReference type="EC" id="6.1.1.14" evidence="5"/>
<dbReference type="Proteomes" id="UP000593567">
    <property type="component" value="Unassembled WGS sequence"/>
</dbReference>
<dbReference type="NCBIfam" id="TIGR00389">
    <property type="entry name" value="glyS_dimeric"/>
    <property type="match status" value="1"/>
</dbReference>
<dbReference type="FunFam" id="3.30.40.230:FF:000001">
    <property type="entry name" value="Glycine--tRNA ligase"/>
    <property type="match status" value="1"/>
</dbReference>
<keyword evidence="13" id="KW-0030">Aminoacyl-tRNA synthetase</keyword>
<evidence type="ECO:0000256" key="5">
    <source>
        <dbReference type="ARBA" id="ARBA00012829"/>
    </source>
</evidence>
<dbReference type="PROSITE" id="PS51185">
    <property type="entry name" value="WHEP_TRS_2"/>
    <property type="match status" value="1"/>
</dbReference>
<reference evidence="20" key="1">
    <citation type="submission" date="2020-06" db="EMBL/GenBank/DDBJ databases">
        <title>Draft genome of Bugula neritina, a colonial animal packing powerful symbionts and potential medicines.</title>
        <authorList>
            <person name="Rayko M."/>
        </authorList>
    </citation>
    <scope>NUCLEOTIDE SEQUENCE [LARGE SCALE GENOMIC DNA]</scope>
    <source>
        <strain evidence="20">Kwan_BN1</strain>
    </source>
</reference>
<dbReference type="SMART" id="SM00991">
    <property type="entry name" value="WHEP-TRS"/>
    <property type="match status" value="1"/>
</dbReference>
<dbReference type="FunFam" id="3.40.50.800:FF:000004">
    <property type="entry name" value="Glycine--tRNA ligase 2"/>
    <property type="match status" value="1"/>
</dbReference>
<gene>
    <name evidence="20" type="ORF">EB796_022970</name>
</gene>
<dbReference type="Pfam" id="PF03129">
    <property type="entry name" value="HGTP_anticodon"/>
    <property type="match status" value="1"/>
</dbReference>
<dbReference type="FunFam" id="3.30.930.10:FF:000158">
    <property type="entry name" value="Glycyl-tRNA synthetase"/>
    <property type="match status" value="1"/>
</dbReference>
<feature type="domain" description="WHEP-TRS" evidence="19">
    <location>
        <begin position="125"/>
        <end position="181"/>
    </location>
</feature>
<dbReference type="Gene3D" id="3.30.40.230">
    <property type="match status" value="1"/>
</dbReference>
<dbReference type="InterPro" id="IPR027031">
    <property type="entry name" value="Gly-tRNA_synthase/POLG2"/>
</dbReference>
<dbReference type="InterPro" id="IPR000738">
    <property type="entry name" value="WHEP-TRS_dom"/>
</dbReference>
<dbReference type="AlphaFoldDB" id="A0A7J7IYT1"/>
<dbReference type="Gene3D" id="3.40.50.800">
    <property type="entry name" value="Anticodon-binding domain"/>
    <property type="match status" value="1"/>
</dbReference>
<dbReference type="OrthoDB" id="57698at2759"/>
<evidence type="ECO:0000256" key="8">
    <source>
        <dbReference type="ARBA" id="ARBA00022598"/>
    </source>
</evidence>
<evidence type="ECO:0000256" key="14">
    <source>
        <dbReference type="ARBA" id="ARBA00023273"/>
    </source>
</evidence>
<name>A0A7J7IYT1_BUGNE</name>
<evidence type="ECO:0000256" key="3">
    <source>
        <dbReference type="ARBA" id="ARBA00008226"/>
    </source>
</evidence>
<dbReference type="GO" id="GO:0005739">
    <property type="term" value="C:mitochondrion"/>
    <property type="evidence" value="ECO:0007669"/>
    <property type="project" value="TreeGrafter"/>
</dbReference>
<dbReference type="GO" id="GO:0004820">
    <property type="term" value="F:glycine-tRNA ligase activity"/>
    <property type="evidence" value="ECO:0007669"/>
    <property type="project" value="UniProtKB-EC"/>
</dbReference>
<dbReference type="CDD" id="cd00858">
    <property type="entry name" value="GlyRS_anticodon"/>
    <property type="match status" value="1"/>
</dbReference>
<dbReference type="FunFam" id="3.30.720.200:FF:000001">
    <property type="entry name" value="Glycine--tRNA ligase 2"/>
    <property type="match status" value="1"/>
</dbReference>
<dbReference type="InterPro" id="IPR045864">
    <property type="entry name" value="aa-tRNA-synth_II/BPL/LPL"/>
</dbReference>
<keyword evidence="9" id="KW-0808">Transferase</keyword>
<dbReference type="InterPro" id="IPR002315">
    <property type="entry name" value="tRNA-synt_gly"/>
</dbReference>
<dbReference type="GO" id="GO:0030424">
    <property type="term" value="C:axon"/>
    <property type="evidence" value="ECO:0007669"/>
    <property type="project" value="UniProtKB-SubCell"/>
</dbReference>
<evidence type="ECO:0000256" key="6">
    <source>
        <dbReference type="ARBA" id="ARBA00019404"/>
    </source>
</evidence>
<evidence type="ECO:0000256" key="17">
    <source>
        <dbReference type="ARBA" id="ARBA00049523"/>
    </source>
</evidence>
<dbReference type="PRINTS" id="PR01043">
    <property type="entry name" value="TRNASYNTHGLY"/>
</dbReference>
<dbReference type="Gene3D" id="3.30.720.200">
    <property type="match status" value="1"/>
</dbReference>
<evidence type="ECO:0000313" key="20">
    <source>
        <dbReference type="EMBL" id="KAF6018717.1"/>
    </source>
</evidence>
<evidence type="ECO:0000259" key="18">
    <source>
        <dbReference type="PROSITE" id="PS50862"/>
    </source>
</evidence>
<dbReference type="GO" id="GO:0070150">
    <property type="term" value="P:mitochondrial glycyl-tRNA aminoacylation"/>
    <property type="evidence" value="ECO:0007669"/>
    <property type="project" value="TreeGrafter"/>
</dbReference>
<dbReference type="GO" id="GO:0016740">
    <property type="term" value="F:transferase activity"/>
    <property type="evidence" value="ECO:0007669"/>
    <property type="project" value="UniProtKB-KW"/>
</dbReference>
<evidence type="ECO:0000259" key="19">
    <source>
        <dbReference type="PROSITE" id="PS51185"/>
    </source>
</evidence>